<evidence type="ECO:0000259" key="7">
    <source>
        <dbReference type="Pfam" id="PF00361"/>
    </source>
</evidence>
<feature type="transmembrane region" description="Helical" evidence="6">
    <location>
        <begin position="73"/>
        <end position="98"/>
    </location>
</feature>
<sequence length="492" mass="52817">MIQDHLSLLLVVIPLAAAPIVAILPRGRLPWAAALIVTSICAILASVQLWSVVNNGVISYALGQWAPPWGIEYRIDAVNAFVALIVSGIAAITLPYALLSAEKEIPEHQIPLFYSAFLLCFAGLLGITQTGDIFNVFVFLEISSLSSYALISLGRKRQALTSAYQYLIMGTLGATFFLIGVGLIYSQTGTLNMLDLAARLPEVTGLKTVHTGFAFIMIGIALKLALFPLHLWLPNAYTYAPSVITVFLAATATKVAVYIMLRILFTVFPNGFVSATPTGDLFVLLGIAGIISASVYAIYQSDVKRLLAYSSVAQIGYMALGIGFASVTGLTATIIHLFNHALMKGALFMAVGAIIYRIGACRMENIHGLGRRMPWTFAAIVIGSFSLIGVPGTAGFISKWYLVLAALQQEAWISVAVILIGSLLAMIYMGKIIEALYFKPTTETTLSVKEAPVLLLAPTWVLVLANIYFGLNTELTVGVAERAAQVLGVMTK</sequence>
<dbReference type="PANTHER" id="PTHR42703:SF1">
    <property type="entry name" value="NA(+)_H(+) ANTIPORTER SUBUNIT D1"/>
    <property type="match status" value="1"/>
</dbReference>
<feature type="transmembrane region" description="Helical" evidence="6">
    <location>
        <begin position="306"/>
        <end position="335"/>
    </location>
</feature>
<dbReference type="GO" id="GO:0005886">
    <property type="term" value="C:plasma membrane"/>
    <property type="evidence" value="ECO:0007669"/>
    <property type="project" value="UniProtKB-SubCell"/>
</dbReference>
<keyword evidence="5 6" id="KW-0472">Membrane</keyword>
<keyword evidence="4 6" id="KW-1133">Transmembrane helix</keyword>
<feature type="transmembrane region" description="Helical" evidence="6">
    <location>
        <begin position="281"/>
        <end position="299"/>
    </location>
</feature>
<feature type="transmembrane region" description="Helical" evidence="6">
    <location>
        <begin position="163"/>
        <end position="185"/>
    </location>
</feature>
<reference evidence="8" key="1">
    <citation type="submission" date="2018-06" db="EMBL/GenBank/DDBJ databases">
        <authorList>
            <person name="Zhirakovskaya E."/>
        </authorList>
    </citation>
    <scope>NUCLEOTIDE SEQUENCE</scope>
</reference>
<evidence type="ECO:0000256" key="3">
    <source>
        <dbReference type="ARBA" id="ARBA00022692"/>
    </source>
</evidence>
<proteinExistence type="predicted"/>
<feature type="transmembrane region" description="Helical" evidence="6">
    <location>
        <begin position="133"/>
        <end position="151"/>
    </location>
</feature>
<keyword evidence="2" id="KW-1003">Cell membrane</keyword>
<dbReference type="EMBL" id="UOFK01000332">
    <property type="protein sequence ID" value="VAW82806.1"/>
    <property type="molecule type" value="Genomic_DNA"/>
</dbReference>
<feature type="transmembrane region" description="Helical" evidence="6">
    <location>
        <begin position="451"/>
        <end position="471"/>
    </location>
</feature>
<feature type="transmembrane region" description="Helical" evidence="6">
    <location>
        <begin position="31"/>
        <end position="53"/>
    </location>
</feature>
<evidence type="ECO:0000256" key="5">
    <source>
        <dbReference type="ARBA" id="ARBA00023136"/>
    </source>
</evidence>
<organism evidence="8">
    <name type="scientific">hydrothermal vent metagenome</name>
    <dbReference type="NCBI Taxonomy" id="652676"/>
    <lineage>
        <taxon>unclassified sequences</taxon>
        <taxon>metagenomes</taxon>
        <taxon>ecological metagenomes</taxon>
    </lineage>
</organism>
<dbReference type="PANTHER" id="PTHR42703">
    <property type="entry name" value="NADH DEHYDROGENASE"/>
    <property type="match status" value="1"/>
</dbReference>
<dbReference type="GO" id="GO:0008137">
    <property type="term" value="F:NADH dehydrogenase (ubiquinone) activity"/>
    <property type="evidence" value="ECO:0007669"/>
    <property type="project" value="InterPro"/>
</dbReference>
<feature type="transmembrane region" description="Helical" evidence="6">
    <location>
        <begin position="110"/>
        <end position="127"/>
    </location>
</feature>
<dbReference type="PRINTS" id="PR01437">
    <property type="entry name" value="NUOXDRDTASE4"/>
</dbReference>
<gene>
    <name evidence="8" type="ORF">MNBD_GAMMA13-569</name>
</gene>
<evidence type="ECO:0000256" key="4">
    <source>
        <dbReference type="ARBA" id="ARBA00022989"/>
    </source>
</evidence>
<accession>A0A3B0ZQD1</accession>
<feature type="transmembrane region" description="Helical" evidence="6">
    <location>
        <begin position="372"/>
        <end position="391"/>
    </location>
</feature>
<keyword evidence="3 6" id="KW-0812">Transmembrane</keyword>
<dbReference type="AlphaFoldDB" id="A0A3B0ZQD1"/>
<evidence type="ECO:0000256" key="6">
    <source>
        <dbReference type="SAM" id="Phobius"/>
    </source>
</evidence>
<feature type="transmembrane region" description="Helical" evidence="6">
    <location>
        <begin position="341"/>
        <end position="360"/>
    </location>
</feature>
<feature type="transmembrane region" description="Helical" evidence="6">
    <location>
        <begin position="411"/>
        <end position="430"/>
    </location>
</feature>
<dbReference type="InterPro" id="IPR050586">
    <property type="entry name" value="CPA3_Na-H_Antiporter_D"/>
</dbReference>
<evidence type="ECO:0000313" key="8">
    <source>
        <dbReference type="EMBL" id="VAW82806.1"/>
    </source>
</evidence>
<evidence type="ECO:0000256" key="1">
    <source>
        <dbReference type="ARBA" id="ARBA00004651"/>
    </source>
</evidence>
<name>A0A3B0ZQD1_9ZZZZ</name>
<feature type="domain" description="NADH:quinone oxidoreductase/Mrp antiporter transmembrane" evidence="7">
    <location>
        <begin position="132"/>
        <end position="424"/>
    </location>
</feature>
<evidence type="ECO:0000256" key="2">
    <source>
        <dbReference type="ARBA" id="ARBA00022475"/>
    </source>
</evidence>
<dbReference type="GO" id="GO:0042773">
    <property type="term" value="P:ATP synthesis coupled electron transport"/>
    <property type="evidence" value="ECO:0007669"/>
    <property type="project" value="InterPro"/>
</dbReference>
<dbReference type="InterPro" id="IPR003918">
    <property type="entry name" value="NADH_UbQ_OxRdtase"/>
</dbReference>
<comment type="subcellular location">
    <subcellularLocation>
        <location evidence="1">Cell membrane</location>
        <topology evidence="1">Multi-pass membrane protein</topology>
    </subcellularLocation>
</comment>
<feature type="transmembrane region" description="Helical" evidence="6">
    <location>
        <begin position="205"/>
        <end position="227"/>
    </location>
</feature>
<feature type="transmembrane region" description="Helical" evidence="6">
    <location>
        <begin position="239"/>
        <end position="261"/>
    </location>
</feature>
<protein>
    <submittedName>
        <fullName evidence="8">Na(+) H(+) antiporter subunit D</fullName>
    </submittedName>
</protein>
<dbReference type="Pfam" id="PF00361">
    <property type="entry name" value="Proton_antipo_M"/>
    <property type="match status" value="1"/>
</dbReference>
<dbReference type="InterPro" id="IPR001750">
    <property type="entry name" value="ND/Mrp_TM"/>
</dbReference>
<feature type="transmembrane region" description="Helical" evidence="6">
    <location>
        <begin position="6"/>
        <end position="24"/>
    </location>
</feature>